<dbReference type="PANTHER" id="PTHR45870">
    <property type="entry name" value="TUBULIN MONOGLYCYLASE TTLL3"/>
    <property type="match status" value="1"/>
</dbReference>
<dbReference type="GO" id="GO:0070736">
    <property type="term" value="F:protein-glycine ligase activity, initiating"/>
    <property type="evidence" value="ECO:0007669"/>
    <property type="project" value="TreeGrafter"/>
</dbReference>
<feature type="compositionally biased region" description="Basic and acidic residues" evidence="6">
    <location>
        <begin position="68"/>
        <end position="83"/>
    </location>
</feature>
<keyword evidence="2" id="KW-0963">Cytoplasm</keyword>
<feature type="compositionally biased region" description="Basic and acidic residues" evidence="6">
    <location>
        <begin position="160"/>
        <end position="185"/>
    </location>
</feature>
<keyword evidence="4" id="KW-0547">Nucleotide-binding</keyword>
<feature type="compositionally biased region" description="Basic residues" evidence="6">
    <location>
        <begin position="186"/>
        <end position="197"/>
    </location>
</feature>
<name>A0AAD1XLB4_EUPCR</name>
<comment type="caution">
    <text evidence="7">The sequence shown here is derived from an EMBL/GenBank/DDBJ whole genome shotgun (WGS) entry which is preliminary data.</text>
</comment>
<sequence length="800" mass="93013">MNQVPINNLQKAKYSKPPIAIPEEKTPETAEQAEINQLKTKREQEEQQIAQRQKENIENLKKMLNQPDSKDIVIEDQEAEKKTTPKVKPPPTKDSIENLKDKLDSQKEEQRNHQQNNQDLCEKEEKKKPNRHENSKIFKTPSHETLKETLSNPNFTPEKATLEKSESHQLEEVPEKPILKNELSKKARSKSRQKKALPKTIKRVFPHCTDLKTWKKKNRLPQKLKIFKMFGGYQTIKNTLYDKGWIENMDKSSACFDLLWTIKQRDINFDTLRDGQVVNHFKNNGVITTKIGLCRNIGKVLNFNNVDVDTFFPKCFALKDEGEWEEFLLYYKLCKAEGILKKFKNKEIVDPDMLDVAMTVCRRNLLELDDIIDKPFKSLISDDEWKILKKSEKRSKKNNRGKKTTSLVPVKRSNIHQSPKPIPNILNSKRDPSYKSPSIVNLKLPEIEKSKLYSTVKETKGFFTDSQVKKEVLKSMIETQRPVETFLKEKSLDQPEVVQNNPPDMKKPSQTSLMSDINTICERLGQKFPQFHINGEKNIWIIKPAGLSRGRGIQVFSNLDDIIEYTRGKEKNWIAQKYIENPMIVNQRKFDLRIWVFVSDLNPLTIWFWNKPYVRFPAADYNAENLKDRFVHLTNNSVAKYAKNVEVIGDGNMWYIEELSDYLKSQYGRDVWNEEIKEKVKNIIIYSLQSVQDLLDTRKGSTEMLGYDIMIDENMTPWLIEVNSSPTMEFSTGVTTHLATNVMQSVVKILSDYVMAPKGANKKDIDTGDFELIHKGKKITENGINKFGLDFCCEGRRIYH</sequence>
<dbReference type="InterPro" id="IPR051437">
    <property type="entry name" value="TTLL_monoglycylase"/>
</dbReference>
<dbReference type="Pfam" id="PF03133">
    <property type="entry name" value="TTL"/>
    <property type="match status" value="1"/>
</dbReference>
<reference evidence="7" key="1">
    <citation type="submission" date="2023-07" db="EMBL/GenBank/DDBJ databases">
        <authorList>
            <consortium name="AG Swart"/>
            <person name="Singh M."/>
            <person name="Singh A."/>
            <person name="Seah K."/>
            <person name="Emmerich C."/>
        </authorList>
    </citation>
    <scope>NUCLEOTIDE SEQUENCE</scope>
    <source>
        <strain evidence="7">DP1</strain>
    </source>
</reference>
<evidence type="ECO:0000313" key="8">
    <source>
        <dbReference type="Proteomes" id="UP001295684"/>
    </source>
</evidence>
<comment type="subcellular location">
    <subcellularLocation>
        <location evidence="1">Cytoplasm</location>
    </subcellularLocation>
</comment>
<gene>
    <name evidence="7" type="ORF">ECRASSUSDP1_LOCUS16221</name>
</gene>
<evidence type="ECO:0000256" key="4">
    <source>
        <dbReference type="ARBA" id="ARBA00022741"/>
    </source>
</evidence>
<evidence type="ECO:0000313" key="7">
    <source>
        <dbReference type="EMBL" id="CAI2374863.1"/>
    </source>
</evidence>
<evidence type="ECO:0000256" key="3">
    <source>
        <dbReference type="ARBA" id="ARBA00022598"/>
    </source>
</evidence>
<keyword evidence="5" id="KW-0067">ATP-binding</keyword>
<dbReference type="AlphaFoldDB" id="A0AAD1XLB4"/>
<protein>
    <recommendedName>
        <fullName evidence="9">Tubulin-tyrosine ligase family protein</fullName>
    </recommendedName>
</protein>
<feature type="region of interest" description="Disordered" evidence="6">
    <location>
        <begin position="58"/>
        <end position="197"/>
    </location>
</feature>
<keyword evidence="3" id="KW-0436">Ligase</keyword>
<proteinExistence type="predicted"/>
<dbReference type="Proteomes" id="UP001295684">
    <property type="component" value="Unassembled WGS sequence"/>
</dbReference>
<accession>A0AAD1XLB4</accession>
<evidence type="ECO:0008006" key="9">
    <source>
        <dbReference type="Google" id="ProtNLM"/>
    </source>
</evidence>
<dbReference type="Gene3D" id="3.30.470.20">
    <property type="entry name" value="ATP-grasp fold, B domain"/>
    <property type="match status" value="1"/>
</dbReference>
<dbReference type="PROSITE" id="PS51221">
    <property type="entry name" value="TTL"/>
    <property type="match status" value="1"/>
</dbReference>
<evidence type="ECO:0000256" key="6">
    <source>
        <dbReference type="SAM" id="MobiDB-lite"/>
    </source>
</evidence>
<feature type="compositionally biased region" description="Basic and acidic residues" evidence="6">
    <location>
        <begin position="120"/>
        <end position="147"/>
    </location>
</feature>
<feature type="compositionally biased region" description="Basic and acidic residues" evidence="6">
    <location>
        <begin position="94"/>
        <end position="112"/>
    </location>
</feature>
<feature type="compositionally biased region" description="Polar residues" evidence="6">
    <location>
        <begin position="1"/>
        <end position="10"/>
    </location>
</feature>
<dbReference type="PANTHER" id="PTHR45870:SF2">
    <property type="entry name" value="TUBULIN MONOGLYCYLASE TTLL3"/>
    <property type="match status" value="1"/>
</dbReference>
<evidence type="ECO:0000256" key="5">
    <source>
        <dbReference type="ARBA" id="ARBA00022840"/>
    </source>
</evidence>
<dbReference type="GO" id="GO:0005737">
    <property type="term" value="C:cytoplasm"/>
    <property type="evidence" value="ECO:0007669"/>
    <property type="project" value="UniProtKB-SubCell"/>
</dbReference>
<feature type="region of interest" description="Disordered" evidence="6">
    <location>
        <begin position="1"/>
        <end position="31"/>
    </location>
</feature>
<dbReference type="SUPFAM" id="SSF56059">
    <property type="entry name" value="Glutathione synthetase ATP-binding domain-like"/>
    <property type="match status" value="1"/>
</dbReference>
<dbReference type="GO" id="GO:0015630">
    <property type="term" value="C:microtubule cytoskeleton"/>
    <property type="evidence" value="ECO:0007669"/>
    <property type="project" value="TreeGrafter"/>
</dbReference>
<keyword evidence="8" id="KW-1185">Reference proteome</keyword>
<organism evidence="7 8">
    <name type="scientific">Euplotes crassus</name>
    <dbReference type="NCBI Taxonomy" id="5936"/>
    <lineage>
        <taxon>Eukaryota</taxon>
        <taxon>Sar</taxon>
        <taxon>Alveolata</taxon>
        <taxon>Ciliophora</taxon>
        <taxon>Intramacronucleata</taxon>
        <taxon>Spirotrichea</taxon>
        <taxon>Hypotrichia</taxon>
        <taxon>Euplotida</taxon>
        <taxon>Euplotidae</taxon>
        <taxon>Moneuplotes</taxon>
    </lineage>
</organism>
<evidence type="ECO:0000256" key="2">
    <source>
        <dbReference type="ARBA" id="ARBA00022490"/>
    </source>
</evidence>
<dbReference type="InterPro" id="IPR004344">
    <property type="entry name" value="TTL/TTLL_fam"/>
</dbReference>
<dbReference type="EMBL" id="CAMPGE010016289">
    <property type="protein sequence ID" value="CAI2374863.1"/>
    <property type="molecule type" value="Genomic_DNA"/>
</dbReference>
<evidence type="ECO:0000256" key="1">
    <source>
        <dbReference type="ARBA" id="ARBA00004496"/>
    </source>
</evidence>
<dbReference type="GO" id="GO:0005524">
    <property type="term" value="F:ATP binding"/>
    <property type="evidence" value="ECO:0007669"/>
    <property type="project" value="UniProtKB-KW"/>
</dbReference>